<protein>
    <submittedName>
        <fullName evidence="2">Uncharacterized protein</fullName>
    </submittedName>
</protein>
<proteinExistence type="predicted"/>
<organism evidence="2">
    <name type="scientific">Anguilla anguilla</name>
    <name type="common">European freshwater eel</name>
    <name type="synonym">Muraena anguilla</name>
    <dbReference type="NCBI Taxonomy" id="7936"/>
    <lineage>
        <taxon>Eukaryota</taxon>
        <taxon>Metazoa</taxon>
        <taxon>Chordata</taxon>
        <taxon>Craniata</taxon>
        <taxon>Vertebrata</taxon>
        <taxon>Euteleostomi</taxon>
        <taxon>Actinopterygii</taxon>
        <taxon>Neopterygii</taxon>
        <taxon>Teleostei</taxon>
        <taxon>Anguilliformes</taxon>
        <taxon>Anguillidae</taxon>
        <taxon>Anguilla</taxon>
    </lineage>
</organism>
<evidence type="ECO:0000313" key="2">
    <source>
        <dbReference type="EMBL" id="JAH28867.1"/>
    </source>
</evidence>
<dbReference type="EMBL" id="GBXM01079710">
    <property type="protein sequence ID" value="JAH28867.1"/>
    <property type="molecule type" value="Transcribed_RNA"/>
</dbReference>
<reference evidence="2" key="2">
    <citation type="journal article" date="2015" name="Fish Shellfish Immunol.">
        <title>Early steps in the European eel (Anguilla anguilla)-Vibrio vulnificus interaction in the gills: Role of the RtxA13 toxin.</title>
        <authorList>
            <person name="Callol A."/>
            <person name="Pajuelo D."/>
            <person name="Ebbesson L."/>
            <person name="Teles M."/>
            <person name="MacKenzie S."/>
            <person name="Amaro C."/>
        </authorList>
    </citation>
    <scope>NUCLEOTIDE SEQUENCE</scope>
</reference>
<name>A0A0E9RJ99_ANGAN</name>
<sequence length="50" mass="5900">MLKAVWRSMQDHDVGSPMNTSAHRKHRVRESRMKKLSSELLTFTIGVFLW</sequence>
<feature type="region of interest" description="Disordered" evidence="1">
    <location>
        <begin position="1"/>
        <end position="30"/>
    </location>
</feature>
<evidence type="ECO:0000256" key="1">
    <source>
        <dbReference type="SAM" id="MobiDB-lite"/>
    </source>
</evidence>
<dbReference type="AlphaFoldDB" id="A0A0E9RJ99"/>
<reference evidence="2" key="1">
    <citation type="submission" date="2014-11" db="EMBL/GenBank/DDBJ databases">
        <authorList>
            <person name="Amaro Gonzalez C."/>
        </authorList>
    </citation>
    <scope>NUCLEOTIDE SEQUENCE</scope>
</reference>
<accession>A0A0E9RJ99</accession>